<accession>A0ABV1SEH5</accession>
<dbReference type="PANTHER" id="PTHR30006">
    <property type="entry name" value="THIAMINE-BINDING PERIPLASMIC PROTEIN-RELATED"/>
    <property type="match status" value="1"/>
</dbReference>
<name>A0ABV1SEH5_9RHOB</name>
<dbReference type="PANTHER" id="PTHR30006:SF25">
    <property type="entry name" value="PHOSPHOGLYCERATE TRANSPORT REGULATORY PROTEIN PGTC"/>
    <property type="match status" value="1"/>
</dbReference>
<proteinExistence type="predicted"/>
<comment type="caution">
    <text evidence="3">The sequence shown here is derived from an EMBL/GenBank/DDBJ whole genome shotgun (WGS) entry which is preliminary data.</text>
</comment>
<dbReference type="SUPFAM" id="SSF53850">
    <property type="entry name" value="Periplasmic binding protein-like II"/>
    <property type="match status" value="1"/>
</dbReference>
<reference evidence="3 4" key="1">
    <citation type="submission" date="2024-06" db="EMBL/GenBank/DDBJ databases">
        <title>Thioclava kandeliae sp. nov. from a rhizosphere soil sample of Kandelia candel in a mangrove.</title>
        <authorList>
            <person name="Mu T."/>
        </authorList>
    </citation>
    <scope>NUCLEOTIDE SEQUENCE [LARGE SCALE GENOMIC DNA]</scope>
    <source>
        <strain evidence="3 4">CPCC 100088</strain>
    </source>
</reference>
<evidence type="ECO:0000313" key="3">
    <source>
        <dbReference type="EMBL" id="MER5171288.1"/>
    </source>
</evidence>
<dbReference type="EMBL" id="JAYWLC010000003">
    <property type="protein sequence ID" value="MER5171288.1"/>
    <property type="molecule type" value="Genomic_DNA"/>
</dbReference>
<sequence>MTRLVILLVWLCAGMAHAEPELRGTIGHGPQPLLFRSNTDLSIMGPVIEAFTEANPDVTVQYEQWTANGLYEAASAACRDGRQGGDVVFSSAVQQMVELVNGGCAQPHQSEATRALPAARRWRDELWGLTEEPSVIVYNKRLIRPAQAPRDRFQLLDMMRREDDRWSGRFATYDIEQSGLGYLFAYSDSLEATTFGALLEGFARSNAVVTCCSAQIIDDVSSGKFALAYNMLGSYVMNHPRPDVAMVLPEDYTLFLSRAYMIPKRARHPETAKRLLDFLLSADGQEAIRAAGLIFPDDPQENGLLPSARRFIGLSPALLVALDHHTRRRFSDVWSETFTRIPAP</sequence>
<dbReference type="Pfam" id="PF01547">
    <property type="entry name" value="SBP_bac_1"/>
    <property type="match status" value="1"/>
</dbReference>
<feature type="signal peptide" evidence="2">
    <location>
        <begin position="1"/>
        <end position="18"/>
    </location>
</feature>
<protein>
    <submittedName>
        <fullName evidence="3">ABC transporter substrate-binding protein</fullName>
    </submittedName>
</protein>
<dbReference type="RefSeq" id="WP_339115032.1">
    <property type="nucleotide sequence ID" value="NZ_JAYWLC010000003.1"/>
</dbReference>
<evidence type="ECO:0000313" key="4">
    <source>
        <dbReference type="Proteomes" id="UP001438953"/>
    </source>
</evidence>
<feature type="chain" id="PRO_5047497523" evidence="2">
    <location>
        <begin position="19"/>
        <end position="344"/>
    </location>
</feature>
<organism evidence="3 4">
    <name type="scientific">Thioclava kandeliae</name>
    <dbReference type="NCBI Taxonomy" id="3070818"/>
    <lineage>
        <taxon>Bacteria</taxon>
        <taxon>Pseudomonadati</taxon>
        <taxon>Pseudomonadota</taxon>
        <taxon>Alphaproteobacteria</taxon>
        <taxon>Rhodobacterales</taxon>
        <taxon>Paracoccaceae</taxon>
        <taxon>Thioclava</taxon>
    </lineage>
</organism>
<dbReference type="Proteomes" id="UP001438953">
    <property type="component" value="Unassembled WGS sequence"/>
</dbReference>
<dbReference type="Gene3D" id="3.40.190.10">
    <property type="entry name" value="Periplasmic binding protein-like II"/>
    <property type="match status" value="2"/>
</dbReference>
<evidence type="ECO:0000256" key="2">
    <source>
        <dbReference type="SAM" id="SignalP"/>
    </source>
</evidence>
<dbReference type="InterPro" id="IPR006059">
    <property type="entry name" value="SBP"/>
</dbReference>
<keyword evidence="4" id="KW-1185">Reference proteome</keyword>
<evidence type="ECO:0000256" key="1">
    <source>
        <dbReference type="ARBA" id="ARBA00022729"/>
    </source>
</evidence>
<keyword evidence="1 2" id="KW-0732">Signal</keyword>
<gene>
    <name evidence="3" type="ORF">VSX56_05805</name>
</gene>